<feature type="compositionally biased region" description="Basic and acidic residues" evidence="1">
    <location>
        <begin position="14"/>
        <end position="23"/>
    </location>
</feature>
<keyword evidence="2" id="KW-1133">Transmembrane helix</keyword>
<keyword evidence="4" id="KW-1185">Reference proteome</keyword>
<evidence type="ECO:0000313" key="4">
    <source>
        <dbReference type="Proteomes" id="UP001299970"/>
    </source>
</evidence>
<feature type="region of interest" description="Disordered" evidence="1">
    <location>
        <begin position="1"/>
        <end position="32"/>
    </location>
</feature>
<keyword evidence="2" id="KW-0812">Transmembrane</keyword>
<dbReference type="EMBL" id="JAKXMK010000033">
    <property type="protein sequence ID" value="MCH6170519.1"/>
    <property type="molecule type" value="Genomic_DNA"/>
</dbReference>
<feature type="transmembrane region" description="Helical" evidence="2">
    <location>
        <begin position="62"/>
        <end position="87"/>
    </location>
</feature>
<gene>
    <name evidence="3" type="ORF">MMF94_32860</name>
</gene>
<evidence type="ECO:0000256" key="2">
    <source>
        <dbReference type="SAM" id="Phobius"/>
    </source>
</evidence>
<evidence type="ECO:0000313" key="3">
    <source>
        <dbReference type="EMBL" id="MCH6170519.1"/>
    </source>
</evidence>
<accession>A0ABS9TPP1</accession>
<organism evidence="3 4">
    <name type="scientific">Pseudonocardia alaniniphila</name>
    <dbReference type="NCBI Taxonomy" id="75291"/>
    <lineage>
        <taxon>Bacteria</taxon>
        <taxon>Bacillati</taxon>
        <taxon>Actinomycetota</taxon>
        <taxon>Actinomycetes</taxon>
        <taxon>Pseudonocardiales</taxon>
        <taxon>Pseudonocardiaceae</taxon>
        <taxon>Pseudonocardia</taxon>
    </lineage>
</organism>
<sequence>MPRVRPGQSAAFAEGRRLREQAERRRRRHGGRHPRSPWLLLFAVPVIAGGAGALAMATIFSIIVLGVAIVAGSAPLLVAGALTFVAVHRSRRHAALRHRSVSVPTPPPPARPVRRPDLEWGKVRNRFHALRSAYAAFECDPMEVLRLPALADVSVPSTARFVDAFAEAQALDTDRFPPASHAAAFEAAVDRAERAWQAAREAAQRIRLSGLSPAERATVERVIKLLTTARDSDSDPERLAAYSRARSELAKLDRAGVIHLPPTAAAALDAAARGALPG</sequence>
<proteinExistence type="predicted"/>
<name>A0ABS9TPP1_9PSEU</name>
<keyword evidence="2" id="KW-0472">Membrane</keyword>
<comment type="caution">
    <text evidence="3">The sequence shown here is derived from an EMBL/GenBank/DDBJ whole genome shotgun (WGS) entry which is preliminary data.</text>
</comment>
<reference evidence="3 4" key="1">
    <citation type="submission" date="2022-03" db="EMBL/GenBank/DDBJ databases">
        <title>Pseudonocardia alaer sp. nov., a novel actinomycete isolated from reed forest soil.</title>
        <authorList>
            <person name="Wang L."/>
        </authorList>
    </citation>
    <scope>NUCLEOTIDE SEQUENCE [LARGE SCALE GENOMIC DNA]</scope>
    <source>
        <strain evidence="3 4">Y-16303</strain>
    </source>
</reference>
<dbReference type="Proteomes" id="UP001299970">
    <property type="component" value="Unassembled WGS sequence"/>
</dbReference>
<protein>
    <recommendedName>
        <fullName evidence="5">DUF2786 domain-containing protein</fullName>
    </recommendedName>
</protein>
<evidence type="ECO:0008006" key="5">
    <source>
        <dbReference type="Google" id="ProtNLM"/>
    </source>
</evidence>
<evidence type="ECO:0000256" key="1">
    <source>
        <dbReference type="SAM" id="MobiDB-lite"/>
    </source>
</evidence>
<dbReference type="RefSeq" id="WP_241041329.1">
    <property type="nucleotide sequence ID" value="NZ_BAAAJF010000050.1"/>
</dbReference>
<feature type="transmembrane region" description="Helical" evidence="2">
    <location>
        <begin position="36"/>
        <end position="56"/>
    </location>
</feature>
<feature type="region of interest" description="Disordered" evidence="1">
    <location>
        <begin position="97"/>
        <end position="116"/>
    </location>
</feature>